<evidence type="ECO:0000313" key="1">
    <source>
        <dbReference type="EMBL" id="KAK2596122.1"/>
    </source>
</evidence>
<accession>A0AAJ0CMQ0</accession>
<dbReference type="AlphaFoldDB" id="A0AAJ0CMQ0"/>
<dbReference type="PANTHER" id="PTHR42034:SF1">
    <property type="entry name" value="CONDENSATION DOMAIN-CONTAINING PROTEIN"/>
    <property type="match status" value="1"/>
</dbReference>
<protein>
    <submittedName>
        <fullName evidence="1">Uncharacterized protein</fullName>
    </submittedName>
</protein>
<dbReference type="Proteomes" id="UP001251528">
    <property type="component" value="Unassembled WGS sequence"/>
</dbReference>
<name>A0AAJ0CMQ0_9HYPO</name>
<dbReference type="SUPFAM" id="SSF52777">
    <property type="entry name" value="CoA-dependent acyltransferases"/>
    <property type="match status" value="1"/>
</dbReference>
<keyword evidence="2" id="KW-1185">Reference proteome</keyword>
<reference evidence="1" key="1">
    <citation type="submission" date="2023-06" db="EMBL/GenBank/DDBJ databases">
        <title>Conoideocrella luteorostrata (Hypocreales: Clavicipitaceae), a potential biocontrol fungus for elongate hemlock scale in United States Christmas tree production areas.</title>
        <authorList>
            <person name="Barrett H."/>
            <person name="Lovett B."/>
            <person name="Macias A.M."/>
            <person name="Stajich J.E."/>
            <person name="Kasson M.T."/>
        </authorList>
    </citation>
    <scope>NUCLEOTIDE SEQUENCE</scope>
    <source>
        <strain evidence="1">ARSEF 14590</strain>
    </source>
</reference>
<gene>
    <name evidence="1" type="ORF">QQS21_006469</name>
</gene>
<comment type="caution">
    <text evidence="1">The sequence shown here is derived from an EMBL/GenBank/DDBJ whole genome shotgun (WGS) entry which is preliminary data.</text>
</comment>
<dbReference type="Gene3D" id="3.30.559.10">
    <property type="entry name" value="Chloramphenicol acetyltransferase-like domain"/>
    <property type="match status" value="1"/>
</dbReference>
<dbReference type="InterPro" id="IPR023213">
    <property type="entry name" value="CAT-like_dom_sf"/>
</dbReference>
<evidence type="ECO:0000313" key="2">
    <source>
        <dbReference type="Proteomes" id="UP001251528"/>
    </source>
</evidence>
<proteinExistence type="predicted"/>
<dbReference type="EMBL" id="JASWJB010000120">
    <property type="protein sequence ID" value="KAK2596122.1"/>
    <property type="molecule type" value="Genomic_DNA"/>
</dbReference>
<dbReference type="PANTHER" id="PTHR42034">
    <property type="entry name" value="CHROMOSOME 7, WHOLE GENOME SHOTGUN SEQUENCE-RELATED"/>
    <property type="match status" value="1"/>
</dbReference>
<organism evidence="1 2">
    <name type="scientific">Conoideocrella luteorostrata</name>
    <dbReference type="NCBI Taxonomy" id="1105319"/>
    <lineage>
        <taxon>Eukaryota</taxon>
        <taxon>Fungi</taxon>
        <taxon>Dikarya</taxon>
        <taxon>Ascomycota</taxon>
        <taxon>Pezizomycotina</taxon>
        <taxon>Sordariomycetes</taxon>
        <taxon>Hypocreomycetidae</taxon>
        <taxon>Hypocreales</taxon>
        <taxon>Clavicipitaceae</taxon>
        <taxon>Conoideocrella</taxon>
    </lineage>
</organism>
<sequence length="484" mass="54907">MSRDAYQLVQTSHGIYERDLDGLEKFLDFISSVGQGRPEKSNWCCFSGIKVATHRYKDEFISDVREAWKTLRLELPAFSAIIHNGRWRYRSAAVGDEWDSWLDETFHVHETDSSARQLFPMADVKIPQRVTLHVFPLTQEVLLMAPHTHVDGLGMAIFMDQLLHQLVTPRKSHVQQPHGDESGNLMPSVAVAAQVPSQMTPSQQKTYNDSIQDFFRDGSSIKLAARDANLPARRTKLRWMSLNSEETTKLAARCRELGISVTSAMQAALGRTCRLQSGQSENFRHCNMAIYDARFKHIDRKRYPLERLVGSNIFVMPALFHHPPNQSFTDSAKAAKAEFQRFLEDNVVRAASQNFGPDCIRMLASAAASDCGAEPEATPADLNHSSLGIMDKWVKNLYQSEEEDGRSDIEVKDLWFALDLLHPNILVDTWTFGGKFNVELIYNVTFHSEESISLICSLIWEQLTQGLCLDLDFDVRSPGQEEWI</sequence>
<dbReference type="Gene3D" id="3.30.559.30">
    <property type="entry name" value="Nonribosomal peptide synthetase, condensation domain"/>
    <property type="match status" value="1"/>
</dbReference>